<accession>A0A645IEH6</accession>
<gene>
    <name evidence="1" type="ORF">SDC9_194291</name>
</gene>
<protein>
    <submittedName>
        <fullName evidence="1">Uncharacterized protein</fullName>
    </submittedName>
</protein>
<proteinExistence type="predicted"/>
<reference evidence="1" key="1">
    <citation type="submission" date="2019-08" db="EMBL/GenBank/DDBJ databases">
        <authorList>
            <person name="Kucharzyk K."/>
            <person name="Murdoch R.W."/>
            <person name="Higgins S."/>
            <person name="Loffler F."/>
        </authorList>
    </citation>
    <scope>NUCLEOTIDE SEQUENCE</scope>
</reference>
<dbReference type="AlphaFoldDB" id="A0A645IEH6"/>
<comment type="caution">
    <text evidence="1">The sequence shown here is derived from an EMBL/GenBank/DDBJ whole genome shotgun (WGS) entry which is preliminary data.</text>
</comment>
<sequence length="58" mass="6465">MLRMIVKIEPITINKTPIIILIGIYSFIKIKAKIGERTGLKKNTKDVVLAEVSSIALK</sequence>
<organism evidence="1">
    <name type="scientific">bioreactor metagenome</name>
    <dbReference type="NCBI Taxonomy" id="1076179"/>
    <lineage>
        <taxon>unclassified sequences</taxon>
        <taxon>metagenomes</taxon>
        <taxon>ecological metagenomes</taxon>
    </lineage>
</organism>
<name>A0A645IEH6_9ZZZZ</name>
<dbReference type="EMBL" id="VSSQ01107582">
    <property type="protein sequence ID" value="MPN46694.1"/>
    <property type="molecule type" value="Genomic_DNA"/>
</dbReference>
<evidence type="ECO:0000313" key="1">
    <source>
        <dbReference type="EMBL" id="MPN46694.1"/>
    </source>
</evidence>